<proteinExistence type="predicted"/>
<dbReference type="Proteomes" id="UP000187651">
    <property type="component" value="Unassembled WGS sequence"/>
</dbReference>
<sequence length="389" mass="45402">MAKVYVMTHKKFNPPENKDYVPIHVGREKSEDLGYIGDDTGDNISGLNFLYGELSGVYWLWKNLDSNENIGICHYRRYFIDDNKKIIDPAVFDEELKEYDMIVSYENKLSNMNFREAFARANNVEILDEMGNYIKENFPEDYIAFREVMKSKSSYIGNLMVCKKETFDDYCNWAFAILFGMSNRIDYTKFTDLYHLRIFGFLGEALLNIYIFKNNLKVKSHRVLITDEKAETRELRLAVSQLIKLHQIEEAKELFYKVLETRPDLNLKDSDLTNSMTIIASILDVLNAEKNIAMKGALDYSDDLNVLIEHFKKVEEILEESLGIGDDDGLMGLKTMKKNAYYEGFKGYFEKTHTSAFVVEAICQKSKRLKRWTNDFIRIHLELMEEGKI</sequence>
<gene>
    <name evidence="2" type="ORF">SAMN05216544_1538</name>
</gene>
<feature type="domain" description="DUF4422" evidence="1">
    <location>
        <begin position="3"/>
        <end position="214"/>
    </location>
</feature>
<evidence type="ECO:0000313" key="3">
    <source>
        <dbReference type="Proteomes" id="UP000187651"/>
    </source>
</evidence>
<reference evidence="3" key="1">
    <citation type="submission" date="2016-10" db="EMBL/GenBank/DDBJ databases">
        <authorList>
            <person name="Varghese N."/>
            <person name="Submissions S."/>
        </authorList>
    </citation>
    <scope>NUCLEOTIDE SEQUENCE [LARGE SCALE GENOMIC DNA]</scope>
    <source>
        <strain evidence="3">M83</strain>
    </source>
</reference>
<evidence type="ECO:0000259" key="1">
    <source>
        <dbReference type="Pfam" id="PF14393"/>
    </source>
</evidence>
<dbReference type="RefSeq" id="WP_074521640.1">
    <property type="nucleotide sequence ID" value="NZ_FNHZ01000004.1"/>
</dbReference>
<organism evidence="2 3">
    <name type="scientific">Lachnospira pectinoschiza</name>
    <dbReference type="NCBI Taxonomy" id="28052"/>
    <lineage>
        <taxon>Bacteria</taxon>
        <taxon>Bacillati</taxon>
        <taxon>Bacillota</taxon>
        <taxon>Clostridia</taxon>
        <taxon>Lachnospirales</taxon>
        <taxon>Lachnospiraceae</taxon>
        <taxon>Lachnospira</taxon>
    </lineage>
</organism>
<dbReference type="OrthoDB" id="9798746at2"/>
<accession>A0A1G9XJY9</accession>
<evidence type="ECO:0000313" key="2">
    <source>
        <dbReference type="EMBL" id="SDM97159.1"/>
    </source>
</evidence>
<protein>
    <recommendedName>
        <fullName evidence="1">DUF4422 domain-containing protein</fullName>
    </recommendedName>
</protein>
<dbReference type="EMBL" id="FNHZ01000004">
    <property type="protein sequence ID" value="SDM97159.1"/>
    <property type="molecule type" value="Genomic_DNA"/>
</dbReference>
<keyword evidence="3" id="KW-1185">Reference proteome</keyword>
<dbReference type="AlphaFoldDB" id="A0A1G9XJY9"/>
<dbReference type="Pfam" id="PF14393">
    <property type="entry name" value="DUF4422"/>
    <property type="match status" value="1"/>
</dbReference>
<name>A0A1G9XJY9_9FIRM</name>
<dbReference type="InterPro" id="IPR025536">
    <property type="entry name" value="DUF4422"/>
</dbReference>